<dbReference type="EMBL" id="LVWL01000019">
    <property type="protein sequence ID" value="ORI07907.1"/>
    <property type="molecule type" value="Genomic_DNA"/>
</dbReference>
<sequence length="125" mass="13674">MQNVGIVAKISGKVFVKRNGKLIALKQGDEIFLGDEIITQSSGDTVVINFYHASPIALLEPQTIIITKELSKANFNTQGSEAQIEEDKRNFLVENEETKNKGEDDSLITQVIVLMAQATVVALQA</sequence>
<gene>
    <name evidence="1" type="ORF">A3835_05360</name>
</gene>
<dbReference type="Proteomes" id="UP000192671">
    <property type="component" value="Unassembled WGS sequence"/>
</dbReference>
<protein>
    <submittedName>
        <fullName evidence="1">Uncharacterized protein</fullName>
    </submittedName>
</protein>
<evidence type="ECO:0000313" key="1">
    <source>
        <dbReference type="EMBL" id="ORI07907.1"/>
    </source>
</evidence>
<evidence type="ECO:0000313" key="2">
    <source>
        <dbReference type="Proteomes" id="UP000192671"/>
    </source>
</evidence>
<reference evidence="1 2" key="1">
    <citation type="journal article" date="2017" name="Gene Rep">
        <title>The ribosomal RNA operon (rrn) of Campylobacter concisus supports molecular typing to genomospecies level.</title>
        <authorList>
            <person name="Huq M."/>
            <person name="Van T.T.H."/>
            <person name="Gurtler V."/>
            <person name="Elshagmani E."/>
            <person name="Allemailem K.S."/>
            <person name="Smooker P.M."/>
            <person name="Istivan T.S."/>
        </authorList>
    </citation>
    <scope>NUCLEOTIDE SEQUENCE [LARGE SCALE GENOMIC DNA]</scope>
    <source>
        <strain evidence="1 2">RCH 26</strain>
    </source>
</reference>
<comment type="caution">
    <text evidence="1">The sequence shown here is derived from an EMBL/GenBank/DDBJ whole genome shotgun (WGS) entry which is preliminary data.</text>
</comment>
<organism evidence="1 2">
    <name type="scientific">Campylobacter concisus</name>
    <dbReference type="NCBI Taxonomy" id="199"/>
    <lineage>
        <taxon>Bacteria</taxon>
        <taxon>Pseudomonadati</taxon>
        <taxon>Campylobacterota</taxon>
        <taxon>Epsilonproteobacteria</taxon>
        <taxon>Campylobacterales</taxon>
        <taxon>Campylobacteraceae</taxon>
        <taxon>Campylobacter</taxon>
    </lineage>
</organism>
<name>A0A1X0U283_9BACT</name>
<proteinExistence type="predicted"/>
<accession>A0A1X0U283</accession>
<dbReference type="AlphaFoldDB" id="A0A1X0U283"/>